<keyword evidence="2" id="KW-1185">Reference proteome</keyword>
<reference evidence="1 2" key="1">
    <citation type="submission" date="2019-12" db="EMBL/GenBank/DDBJ databases">
        <title>Paenibacillus sp. nov., an endophytic bacterium isolated from the stem of Dendrobium.</title>
        <authorList>
            <person name="Zhao R."/>
        </authorList>
    </citation>
    <scope>NUCLEOTIDE SEQUENCE [LARGE SCALE GENOMIC DNA]</scope>
    <source>
        <strain evidence="1 2">HJL G12</strain>
    </source>
</reference>
<accession>A0A7X3LIM3</accession>
<dbReference type="Proteomes" id="UP000460318">
    <property type="component" value="Unassembled WGS sequence"/>
</dbReference>
<proteinExistence type="predicted"/>
<evidence type="ECO:0000313" key="1">
    <source>
        <dbReference type="EMBL" id="MWV45395.1"/>
    </source>
</evidence>
<sequence>MRIGDATVDVKLLSKQGTLQADIINPSGYKIILEWKGQTHISKETQISITM</sequence>
<dbReference type="AlphaFoldDB" id="A0A7X3LIM3"/>
<organism evidence="1 2">
    <name type="scientific">Paenibacillus dendrobii</name>
    <dbReference type="NCBI Taxonomy" id="2691084"/>
    <lineage>
        <taxon>Bacteria</taxon>
        <taxon>Bacillati</taxon>
        <taxon>Bacillota</taxon>
        <taxon>Bacilli</taxon>
        <taxon>Bacillales</taxon>
        <taxon>Paenibacillaceae</taxon>
        <taxon>Paenibacillus</taxon>
    </lineage>
</organism>
<name>A0A7X3LIM3_9BACL</name>
<comment type="caution">
    <text evidence="1">The sequence shown here is derived from an EMBL/GenBank/DDBJ whole genome shotgun (WGS) entry which is preliminary data.</text>
</comment>
<evidence type="ECO:0000313" key="2">
    <source>
        <dbReference type="Proteomes" id="UP000460318"/>
    </source>
</evidence>
<gene>
    <name evidence="1" type="ORF">GRF59_17370</name>
</gene>
<protein>
    <submittedName>
        <fullName evidence="1">Uncharacterized protein</fullName>
    </submittedName>
</protein>
<dbReference type="EMBL" id="WUBI01000002">
    <property type="protein sequence ID" value="MWV45395.1"/>
    <property type="molecule type" value="Genomic_DNA"/>
</dbReference>